<feature type="transmembrane region" description="Helical" evidence="1">
    <location>
        <begin position="190"/>
        <end position="210"/>
    </location>
</feature>
<protein>
    <submittedName>
        <fullName evidence="2">ABC-type transport system involved in multi-copper enzyme maturation permease subunit</fullName>
    </submittedName>
</protein>
<dbReference type="Proteomes" id="UP001224418">
    <property type="component" value="Unassembled WGS sequence"/>
</dbReference>
<dbReference type="PANTHER" id="PTHR37305:SF1">
    <property type="entry name" value="MEMBRANE PROTEIN"/>
    <property type="match status" value="1"/>
</dbReference>
<feature type="transmembrane region" description="Helical" evidence="1">
    <location>
        <begin position="158"/>
        <end position="184"/>
    </location>
</feature>
<dbReference type="PANTHER" id="PTHR37305">
    <property type="entry name" value="INTEGRAL MEMBRANE PROTEIN-RELATED"/>
    <property type="match status" value="1"/>
</dbReference>
<name>A0ABU0JTZ3_HATLI</name>
<reference evidence="2 3" key="1">
    <citation type="submission" date="2023-07" db="EMBL/GenBank/DDBJ databases">
        <title>Genomic Encyclopedia of Type Strains, Phase IV (KMG-IV): sequencing the most valuable type-strain genomes for metagenomic binning, comparative biology and taxonomic classification.</title>
        <authorList>
            <person name="Goeker M."/>
        </authorList>
    </citation>
    <scope>NUCLEOTIDE SEQUENCE [LARGE SCALE GENOMIC DNA]</scope>
    <source>
        <strain evidence="2 3">DSM 1400</strain>
    </source>
</reference>
<dbReference type="RefSeq" id="WP_307356634.1">
    <property type="nucleotide sequence ID" value="NZ_BAAACJ010000010.1"/>
</dbReference>
<keyword evidence="3" id="KW-1185">Reference proteome</keyword>
<gene>
    <name evidence="2" type="ORF">QOZ93_002324</name>
</gene>
<dbReference type="EMBL" id="JAUSWN010000022">
    <property type="protein sequence ID" value="MDQ0480576.1"/>
    <property type="molecule type" value="Genomic_DNA"/>
</dbReference>
<evidence type="ECO:0000313" key="3">
    <source>
        <dbReference type="Proteomes" id="UP001224418"/>
    </source>
</evidence>
<keyword evidence="1" id="KW-0812">Transmembrane</keyword>
<feature type="transmembrane region" description="Helical" evidence="1">
    <location>
        <begin position="17"/>
        <end position="37"/>
    </location>
</feature>
<comment type="caution">
    <text evidence="2">The sequence shown here is derived from an EMBL/GenBank/DDBJ whole genome shotgun (WGS) entry which is preliminary data.</text>
</comment>
<proteinExistence type="predicted"/>
<accession>A0ABU0JTZ3</accession>
<keyword evidence="1" id="KW-1133">Transmembrane helix</keyword>
<feature type="transmembrane region" description="Helical" evidence="1">
    <location>
        <begin position="104"/>
        <end position="137"/>
    </location>
</feature>
<evidence type="ECO:0000256" key="1">
    <source>
        <dbReference type="SAM" id="Phobius"/>
    </source>
</evidence>
<evidence type="ECO:0000313" key="2">
    <source>
        <dbReference type="EMBL" id="MDQ0480576.1"/>
    </source>
</evidence>
<feature type="transmembrane region" description="Helical" evidence="1">
    <location>
        <begin position="250"/>
        <end position="269"/>
    </location>
</feature>
<organism evidence="2 3">
    <name type="scientific">Hathewaya limosa</name>
    <name type="common">Clostridium limosum</name>
    <dbReference type="NCBI Taxonomy" id="1536"/>
    <lineage>
        <taxon>Bacteria</taxon>
        <taxon>Bacillati</taxon>
        <taxon>Bacillota</taxon>
        <taxon>Clostridia</taxon>
        <taxon>Eubacteriales</taxon>
        <taxon>Clostridiaceae</taxon>
        <taxon>Hathewaya</taxon>
    </lineage>
</organism>
<feature type="transmembrane region" description="Helical" evidence="1">
    <location>
        <begin position="58"/>
        <end position="84"/>
    </location>
</feature>
<keyword evidence="1" id="KW-0472">Membrane</keyword>
<sequence length="277" mass="31945">MKELIKGEFYKFFHSKVMILSFLSIPLLIGLLCNYFLKNNIVISNTKENIPKFASNISLPYLIIYKEFMVIMSILVIFYVSIFITEELKSGAIRMQSTRGYSLWNIVFSKAIIISLIIFIDFVVCFILSKIIGSLFFNKVEFAYTFLNYKKIKGTSAFLYTLKFYGLSYLIIMAMVTFMTFISVISKNKLVTISIGLAIVIMDIFYTDIVQKLAFLGKIKFETFQYITINQLQVTGVPSFIANVNNSRKIILGVLSAYFIIFSLLTLIYTKKYDYVD</sequence>